<keyword evidence="3" id="KW-0808">Transferase</keyword>
<dbReference type="InterPro" id="IPR017985">
    <property type="entry name" value="MeTrfase_CN4_CS"/>
</dbReference>
<dbReference type="REBASE" id="769069">
    <property type="entry name" value="M.MspABORF2990P"/>
</dbReference>
<evidence type="ECO:0000256" key="4">
    <source>
        <dbReference type="ARBA" id="ARBA00022691"/>
    </source>
</evidence>
<evidence type="ECO:0000256" key="3">
    <source>
        <dbReference type="ARBA" id="ARBA00022679"/>
    </source>
</evidence>
<evidence type="ECO:0000313" key="11">
    <source>
        <dbReference type="Proteomes" id="UP001305498"/>
    </source>
</evidence>
<evidence type="ECO:0000256" key="6">
    <source>
        <dbReference type="ARBA" id="ARBA00023125"/>
    </source>
</evidence>
<dbReference type="InterPro" id="IPR002941">
    <property type="entry name" value="DNA_methylase_N4/N6"/>
</dbReference>
<dbReference type="GO" id="GO:0032259">
    <property type="term" value="P:methylation"/>
    <property type="evidence" value="ECO:0007669"/>
    <property type="project" value="UniProtKB-KW"/>
</dbReference>
<dbReference type="AlphaFoldDB" id="A0AA97FJ59"/>
<keyword evidence="6" id="KW-0238">DNA-binding</keyword>
<dbReference type="GO" id="GO:0015667">
    <property type="term" value="F:site-specific DNA-methyltransferase (cytosine-N4-specific) activity"/>
    <property type="evidence" value="ECO:0007669"/>
    <property type="project" value="UniProtKB-EC"/>
</dbReference>
<reference evidence="10 11" key="1">
    <citation type="submission" date="2023-02" db="EMBL/GenBank/DDBJ databases">
        <title>Microbacterium betulae sp. nov., isolated from birch wood.</title>
        <authorList>
            <person name="Pasciak M."/>
            <person name="Pawlik K.J."/>
            <person name="Martynowski D."/>
            <person name="Laczmanski L."/>
            <person name="Ciekot J."/>
            <person name="Szponar B."/>
            <person name="Wojcik-Fatla A."/>
            <person name="Mackiewicz B."/>
            <person name="Farian E."/>
            <person name="Cholewa G."/>
            <person name="Cholewa A."/>
            <person name="Dutkiewicz J."/>
        </authorList>
    </citation>
    <scope>NUCLEOTIDE SEQUENCE [LARGE SCALE GENOMIC DNA]</scope>
    <source>
        <strain evidence="10 11">AB</strain>
    </source>
</reference>
<gene>
    <name evidence="10" type="ORF">N8K70_02990</name>
</gene>
<dbReference type="InterPro" id="IPR001091">
    <property type="entry name" value="RM_Methyltransferase"/>
</dbReference>
<name>A0AA97FJ59_9MICO</name>
<feature type="domain" description="DNA methylase N-4/N-6" evidence="9">
    <location>
        <begin position="33"/>
        <end position="288"/>
    </location>
</feature>
<evidence type="ECO:0000256" key="7">
    <source>
        <dbReference type="ARBA" id="ARBA00049120"/>
    </source>
</evidence>
<evidence type="ECO:0000259" key="9">
    <source>
        <dbReference type="Pfam" id="PF01555"/>
    </source>
</evidence>
<dbReference type="PRINTS" id="PR00508">
    <property type="entry name" value="S21N4MTFRASE"/>
</dbReference>
<dbReference type="GO" id="GO:0003677">
    <property type="term" value="F:DNA binding"/>
    <property type="evidence" value="ECO:0007669"/>
    <property type="project" value="UniProtKB-KW"/>
</dbReference>
<keyword evidence="4" id="KW-0949">S-adenosyl-L-methionine</keyword>
<evidence type="ECO:0000256" key="5">
    <source>
        <dbReference type="ARBA" id="ARBA00022747"/>
    </source>
</evidence>
<sequence>MFTDDQKVYTTPWGTQLHGDSLELLKGLEDESIDLIVTSPPFALQRKKAYGNEEQEAYVDWLAQFGEAAKRVLKDTGSLVIDIGNAYRKGSPTRSLYPYRVLLKFVDELEYHLAEEFFWYNPAKLPSPLEWVNKRRIRVKDAVNTVWWFSKTEWPQADVNRVLQPYSKNMEKLLKDPEKYYKTSLRPSEHDISKHFGNDNGGAIPSNLLQISNTESNTNYLRLCRELEIKSHPARFPNDLPKFFIEFLTSPGDVVVDIFSGSNTTGMVAEQLGRKWYSFELNRDYAALSIMRFLPSMPAKAALSLYERARRKTVSLPSEARGLIPIAIQSAEKEFRLAEKELHAAGVQREKEFEHVRAIEHRAEMERVDPVDNSSDIIAALQRAGEEAALAMARQSVAMKRIKTQAKALATARAAAAALDSFYGPAGVEVPDGHLG</sequence>
<dbReference type="RefSeq" id="WP_317140131.1">
    <property type="nucleotide sequence ID" value="NZ_CP118157.1"/>
</dbReference>
<dbReference type="SUPFAM" id="SSF53335">
    <property type="entry name" value="S-adenosyl-L-methionine-dependent methyltransferases"/>
    <property type="match status" value="1"/>
</dbReference>
<evidence type="ECO:0000313" key="10">
    <source>
        <dbReference type="EMBL" id="WOF23659.1"/>
    </source>
</evidence>
<dbReference type="Proteomes" id="UP001305498">
    <property type="component" value="Chromosome"/>
</dbReference>
<accession>A0AA97FJ59</accession>
<organism evidence="10 11">
    <name type="scientific">Microbacterium betulae</name>
    <dbReference type="NCBI Taxonomy" id="2981139"/>
    <lineage>
        <taxon>Bacteria</taxon>
        <taxon>Bacillati</taxon>
        <taxon>Actinomycetota</taxon>
        <taxon>Actinomycetes</taxon>
        <taxon>Micrococcales</taxon>
        <taxon>Microbacteriaceae</taxon>
        <taxon>Microbacterium</taxon>
    </lineage>
</organism>
<keyword evidence="11" id="KW-1185">Reference proteome</keyword>
<evidence type="ECO:0000256" key="2">
    <source>
        <dbReference type="ARBA" id="ARBA00022603"/>
    </source>
</evidence>
<comment type="similarity">
    <text evidence="1">Belongs to the N(4)/N(6)-methyltransferase family. N(4) subfamily.</text>
</comment>
<keyword evidence="2" id="KW-0489">Methyltransferase</keyword>
<dbReference type="EC" id="2.1.1.-" evidence="8"/>
<evidence type="ECO:0000256" key="1">
    <source>
        <dbReference type="ARBA" id="ARBA00010203"/>
    </source>
</evidence>
<dbReference type="KEGG" id="mbet:N8K70_02990"/>
<protein>
    <recommendedName>
        <fullName evidence="8">Methyltransferase</fullName>
        <ecNumber evidence="8">2.1.1.-</ecNumber>
    </recommendedName>
</protein>
<evidence type="ECO:0000256" key="8">
    <source>
        <dbReference type="RuleBase" id="RU362026"/>
    </source>
</evidence>
<dbReference type="EMBL" id="CP118157">
    <property type="protein sequence ID" value="WOF23659.1"/>
    <property type="molecule type" value="Genomic_DNA"/>
</dbReference>
<keyword evidence="5" id="KW-0680">Restriction system</keyword>
<dbReference type="Gene3D" id="3.40.50.150">
    <property type="entry name" value="Vaccinia Virus protein VP39"/>
    <property type="match status" value="1"/>
</dbReference>
<dbReference type="Pfam" id="PF01555">
    <property type="entry name" value="N6_N4_Mtase"/>
    <property type="match status" value="1"/>
</dbReference>
<proteinExistence type="inferred from homology"/>
<dbReference type="PROSITE" id="PS00093">
    <property type="entry name" value="N4_MTASE"/>
    <property type="match status" value="1"/>
</dbReference>
<dbReference type="InterPro" id="IPR029063">
    <property type="entry name" value="SAM-dependent_MTases_sf"/>
</dbReference>
<comment type="catalytic activity">
    <reaction evidence="7">
        <text>a 2'-deoxycytidine in DNA + S-adenosyl-L-methionine = an N(4)-methyl-2'-deoxycytidine in DNA + S-adenosyl-L-homocysteine + H(+)</text>
        <dbReference type="Rhea" id="RHEA:16857"/>
        <dbReference type="Rhea" id="RHEA-COMP:11369"/>
        <dbReference type="Rhea" id="RHEA-COMP:13674"/>
        <dbReference type="ChEBI" id="CHEBI:15378"/>
        <dbReference type="ChEBI" id="CHEBI:57856"/>
        <dbReference type="ChEBI" id="CHEBI:59789"/>
        <dbReference type="ChEBI" id="CHEBI:85452"/>
        <dbReference type="ChEBI" id="CHEBI:137933"/>
        <dbReference type="EC" id="2.1.1.113"/>
    </reaction>
</comment>
<dbReference type="GO" id="GO:0008170">
    <property type="term" value="F:N-methyltransferase activity"/>
    <property type="evidence" value="ECO:0007669"/>
    <property type="project" value="InterPro"/>
</dbReference>
<dbReference type="GO" id="GO:0009307">
    <property type="term" value="P:DNA restriction-modification system"/>
    <property type="evidence" value="ECO:0007669"/>
    <property type="project" value="UniProtKB-KW"/>
</dbReference>